<protein>
    <submittedName>
        <fullName evidence="2">Uncharacterized protein</fullName>
    </submittedName>
</protein>
<accession>A0A0P9DEY4</accession>
<dbReference type="AlphaFoldDB" id="A0A0P9DEY4"/>
<keyword evidence="3" id="KW-1185">Reference proteome</keyword>
<dbReference type="EMBL" id="LJCR01002503">
    <property type="protein sequence ID" value="KPV48633.1"/>
    <property type="molecule type" value="Genomic_DNA"/>
</dbReference>
<feature type="coiled-coil region" evidence="1">
    <location>
        <begin position="43"/>
        <end position="74"/>
    </location>
</feature>
<comment type="caution">
    <text evidence="2">The sequence shown here is derived from an EMBL/GenBank/DDBJ whole genome shotgun (WGS) entry which is preliminary data.</text>
</comment>
<gene>
    <name evidence="2" type="ORF">SE17_37005</name>
</gene>
<evidence type="ECO:0000313" key="2">
    <source>
        <dbReference type="EMBL" id="KPV48633.1"/>
    </source>
</evidence>
<name>A0A0P9DEY4_9CHLR</name>
<organism evidence="2 3">
    <name type="scientific">Kouleothrix aurantiaca</name>
    <dbReference type="NCBI Taxonomy" id="186479"/>
    <lineage>
        <taxon>Bacteria</taxon>
        <taxon>Bacillati</taxon>
        <taxon>Chloroflexota</taxon>
        <taxon>Chloroflexia</taxon>
        <taxon>Chloroflexales</taxon>
        <taxon>Roseiflexineae</taxon>
        <taxon>Roseiflexaceae</taxon>
        <taxon>Kouleothrix</taxon>
    </lineage>
</organism>
<proteinExistence type="predicted"/>
<dbReference type="Proteomes" id="UP000050509">
    <property type="component" value="Unassembled WGS sequence"/>
</dbReference>
<evidence type="ECO:0000256" key="1">
    <source>
        <dbReference type="SAM" id="Coils"/>
    </source>
</evidence>
<evidence type="ECO:0000313" key="3">
    <source>
        <dbReference type="Proteomes" id="UP000050509"/>
    </source>
</evidence>
<keyword evidence="1" id="KW-0175">Coiled coil</keyword>
<reference evidence="2 3" key="1">
    <citation type="submission" date="2015-09" db="EMBL/GenBank/DDBJ databases">
        <title>Draft genome sequence of Kouleothrix aurantiaca JCM 19913.</title>
        <authorList>
            <person name="Hemp J."/>
        </authorList>
    </citation>
    <scope>NUCLEOTIDE SEQUENCE [LARGE SCALE GENOMIC DNA]</scope>
    <source>
        <strain evidence="2 3">COM-B</strain>
    </source>
</reference>
<sequence>MNEDELIEEISHHDNLLRIHRRNLRALELQIAQHGPFDVPLHMQLAQDDLRAELARLERAVRDLRARLRRSQRRRGTG</sequence>